<accession>A0A8S1KLW4</accession>
<evidence type="ECO:0000313" key="1">
    <source>
        <dbReference type="EMBL" id="CAD8051924.1"/>
    </source>
</evidence>
<dbReference type="OrthoDB" id="311357at2759"/>
<comment type="caution">
    <text evidence="1">The sequence shown here is derived from an EMBL/GenBank/DDBJ whole genome shotgun (WGS) entry which is preliminary data.</text>
</comment>
<keyword evidence="2" id="KW-1185">Reference proteome</keyword>
<dbReference type="EMBL" id="CAJJDN010000006">
    <property type="protein sequence ID" value="CAD8051924.1"/>
    <property type="molecule type" value="Genomic_DNA"/>
</dbReference>
<gene>
    <name evidence="1" type="ORF">PSON_ATCC_30995.1.T0060143</name>
</gene>
<proteinExistence type="predicted"/>
<sequence>MNEQNSSETLSLTKYDKLTIKRNSFQISDIPDFDNSETISLTNYSKNTKISRSNSIPSYHTLNLTNFTKQTFEVQNLNESEITISLTKMTKQTLQKDVNIFGRRSF</sequence>
<protein>
    <submittedName>
        <fullName evidence="1">Uncharacterized protein</fullName>
    </submittedName>
</protein>
<evidence type="ECO:0000313" key="2">
    <source>
        <dbReference type="Proteomes" id="UP000692954"/>
    </source>
</evidence>
<reference evidence="1" key="1">
    <citation type="submission" date="2021-01" db="EMBL/GenBank/DDBJ databases">
        <authorList>
            <consortium name="Genoscope - CEA"/>
            <person name="William W."/>
        </authorList>
    </citation>
    <scope>NUCLEOTIDE SEQUENCE</scope>
</reference>
<organism evidence="1 2">
    <name type="scientific">Paramecium sonneborni</name>
    <dbReference type="NCBI Taxonomy" id="65129"/>
    <lineage>
        <taxon>Eukaryota</taxon>
        <taxon>Sar</taxon>
        <taxon>Alveolata</taxon>
        <taxon>Ciliophora</taxon>
        <taxon>Intramacronucleata</taxon>
        <taxon>Oligohymenophorea</taxon>
        <taxon>Peniculida</taxon>
        <taxon>Parameciidae</taxon>
        <taxon>Paramecium</taxon>
    </lineage>
</organism>
<dbReference type="AlphaFoldDB" id="A0A8S1KLW4"/>
<dbReference type="Proteomes" id="UP000692954">
    <property type="component" value="Unassembled WGS sequence"/>
</dbReference>
<name>A0A8S1KLW4_9CILI</name>